<feature type="compositionally biased region" description="Basic and acidic residues" evidence="1">
    <location>
        <begin position="2307"/>
        <end position="2324"/>
    </location>
</feature>
<feature type="region of interest" description="Disordered" evidence="1">
    <location>
        <begin position="900"/>
        <end position="1023"/>
    </location>
</feature>
<feature type="compositionally biased region" description="Low complexity" evidence="1">
    <location>
        <begin position="978"/>
        <end position="989"/>
    </location>
</feature>
<evidence type="ECO:0000259" key="2">
    <source>
        <dbReference type="PROSITE" id="PS50829"/>
    </source>
</evidence>
<feature type="compositionally biased region" description="Polar residues" evidence="1">
    <location>
        <begin position="1391"/>
        <end position="1410"/>
    </location>
</feature>
<dbReference type="InterPro" id="IPR003169">
    <property type="entry name" value="GYF"/>
</dbReference>
<feature type="compositionally biased region" description="Polar residues" evidence="1">
    <location>
        <begin position="476"/>
        <end position="485"/>
    </location>
</feature>
<dbReference type="Gene3D" id="3.30.1490.40">
    <property type="match status" value="1"/>
</dbReference>
<dbReference type="PROSITE" id="PS50829">
    <property type="entry name" value="GYF"/>
    <property type="match status" value="1"/>
</dbReference>
<feature type="compositionally biased region" description="Basic and acidic residues" evidence="1">
    <location>
        <begin position="326"/>
        <end position="342"/>
    </location>
</feature>
<accession>W7A4T3</accession>
<feature type="compositionally biased region" description="Low complexity" evidence="1">
    <location>
        <begin position="750"/>
        <end position="764"/>
    </location>
</feature>
<feature type="compositionally biased region" description="Basic and acidic residues" evidence="1">
    <location>
        <begin position="16"/>
        <end position="27"/>
    </location>
</feature>
<feature type="region of interest" description="Disordered" evidence="1">
    <location>
        <begin position="740"/>
        <end position="787"/>
    </location>
</feature>
<keyword evidence="4" id="KW-1185">Reference proteome</keyword>
<feature type="compositionally biased region" description="Polar residues" evidence="1">
    <location>
        <begin position="2598"/>
        <end position="2618"/>
    </location>
</feature>
<protein>
    <recommendedName>
        <fullName evidence="2">GYF domain-containing protein</fullName>
    </recommendedName>
</protein>
<evidence type="ECO:0000313" key="4">
    <source>
        <dbReference type="Proteomes" id="UP000030640"/>
    </source>
</evidence>
<feature type="region of interest" description="Disordered" evidence="1">
    <location>
        <begin position="849"/>
        <end position="881"/>
    </location>
</feature>
<feature type="region of interest" description="Disordered" evidence="1">
    <location>
        <begin position="1627"/>
        <end position="1654"/>
    </location>
</feature>
<feature type="region of interest" description="Disordered" evidence="1">
    <location>
        <begin position="2307"/>
        <end position="2630"/>
    </location>
</feature>
<feature type="region of interest" description="Disordered" evidence="1">
    <location>
        <begin position="1"/>
        <end position="52"/>
    </location>
</feature>
<feature type="compositionally biased region" description="Basic and acidic residues" evidence="1">
    <location>
        <begin position="2411"/>
        <end position="2423"/>
    </location>
</feature>
<dbReference type="Proteomes" id="UP000030640">
    <property type="component" value="Unassembled WGS sequence"/>
</dbReference>
<feature type="compositionally biased region" description="Polar residues" evidence="1">
    <location>
        <begin position="497"/>
        <end position="519"/>
    </location>
</feature>
<feature type="region of interest" description="Disordered" evidence="1">
    <location>
        <begin position="2214"/>
        <end position="2241"/>
    </location>
</feature>
<feature type="compositionally biased region" description="Basic and acidic residues" evidence="1">
    <location>
        <begin position="2619"/>
        <end position="2630"/>
    </location>
</feature>
<dbReference type="EMBL" id="KI965472">
    <property type="protein sequence ID" value="EUD66313.1"/>
    <property type="molecule type" value="Genomic_DNA"/>
</dbReference>
<dbReference type="SMART" id="SM00444">
    <property type="entry name" value="GYF"/>
    <property type="match status" value="1"/>
</dbReference>
<feature type="compositionally biased region" description="Polar residues" evidence="1">
    <location>
        <begin position="906"/>
        <end position="918"/>
    </location>
</feature>
<feature type="compositionally biased region" description="Acidic residues" evidence="1">
    <location>
        <begin position="1717"/>
        <end position="1738"/>
    </location>
</feature>
<dbReference type="SUPFAM" id="SSF55277">
    <property type="entry name" value="GYF domain"/>
    <property type="match status" value="1"/>
</dbReference>
<feature type="compositionally biased region" description="Basic and acidic residues" evidence="1">
    <location>
        <begin position="2214"/>
        <end position="2232"/>
    </location>
</feature>
<feature type="region of interest" description="Disordered" evidence="1">
    <location>
        <begin position="1389"/>
        <end position="1411"/>
    </location>
</feature>
<feature type="region of interest" description="Disordered" evidence="1">
    <location>
        <begin position="285"/>
        <end position="306"/>
    </location>
</feature>
<gene>
    <name evidence="3" type="ORF">C922_03229</name>
</gene>
<feature type="region of interest" description="Disordered" evidence="1">
    <location>
        <begin position="121"/>
        <end position="149"/>
    </location>
</feature>
<dbReference type="GeneID" id="20038503"/>
<feature type="compositionally biased region" description="Polar residues" evidence="1">
    <location>
        <begin position="1268"/>
        <end position="1286"/>
    </location>
</feature>
<name>W7A4T3_9APIC</name>
<feature type="region of interest" description="Disordered" evidence="1">
    <location>
        <begin position="470"/>
        <end position="519"/>
    </location>
</feature>
<feature type="compositionally biased region" description="Basic and acidic residues" evidence="1">
    <location>
        <begin position="2514"/>
        <end position="2541"/>
    </location>
</feature>
<feature type="region of interest" description="Disordered" evidence="1">
    <location>
        <begin position="2772"/>
        <end position="2820"/>
    </location>
</feature>
<dbReference type="OrthoDB" id="48509at2759"/>
<feature type="compositionally biased region" description="Low complexity" evidence="1">
    <location>
        <begin position="591"/>
        <end position="603"/>
    </location>
</feature>
<feature type="compositionally biased region" description="Basic and acidic residues" evidence="1">
    <location>
        <begin position="2077"/>
        <end position="2089"/>
    </location>
</feature>
<feature type="compositionally biased region" description="Polar residues" evidence="1">
    <location>
        <begin position="1244"/>
        <end position="1253"/>
    </location>
</feature>
<dbReference type="InterPro" id="IPR035445">
    <property type="entry name" value="GYF-like_dom_sf"/>
</dbReference>
<feature type="region of interest" description="Disordered" evidence="1">
    <location>
        <begin position="583"/>
        <end position="613"/>
    </location>
</feature>
<evidence type="ECO:0000256" key="1">
    <source>
        <dbReference type="SAM" id="MobiDB-lite"/>
    </source>
</evidence>
<dbReference type="VEuPathDB" id="PlasmoDB:C922_03229"/>
<feature type="region of interest" description="Disordered" evidence="1">
    <location>
        <begin position="1173"/>
        <end position="1192"/>
    </location>
</feature>
<feature type="region of interest" description="Disordered" evidence="1">
    <location>
        <begin position="2077"/>
        <end position="2121"/>
    </location>
</feature>
<dbReference type="RefSeq" id="XP_008817043.1">
    <property type="nucleotide sequence ID" value="XM_008818821.1"/>
</dbReference>
<feature type="compositionally biased region" description="Basic and acidic residues" evidence="1">
    <location>
        <begin position="777"/>
        <end position="787"/>
    </location>
</feature>
<feature type="compositionally biased region" description="Basic and acidic residues" evidence="1">
    <location>
        <begin position="2444"/>
        <end position="2472"/>
    </location>
</feature>
<feature type="compositionally biased region" description="Basic and acidic residues" evidence="1">
    <location>
        <begin position="2349"/>
        <end position="2361"/>
    </location>
</feature>
<feature type="compositionally biased region" description="Basic and acidic residues" evidence="1">
    <location>
        <begin position="121"/>
        <end position="138"/>
    </location>
</feature>
<feature type="compositionally biased region" description="Polar residues" evidence="1">
    <location>
        <begin position="2363"/>
        <end position="2387"/>
    </location>
</feature>
<feature type="compositionally biased region" description="Low complexity" evidence="1">
    <location>
        <begin position="2711"/>
        <end position="2721"/>
    </location>
</feature>
<feature type="region of interest" description="Disordered" evidence="1">
    <location>
        <begin position="1695"/>
        <end position="1741"/>
    </location>
</feature>
<feature type="compositionally biased region" description="Basic and acidic residues" evidence="1">
    <location>
        <begin position="2484"/>
        <end position="2495"/>
    </location>
</feature>
<feature type="domain" description="GYF" evidence="2">
    <location>
        <begin position="1872"/>
        <end position="1920"/>
    </location>
</feature>
<sequence length="2892" mass="316952">MEETNVAEEVVQGVAQEEHANEKKGQNDESPPSGESAPNGVNAPNGEDATNGENAANLEKTLTEEDFKYDENRIVYTKNEFLYAYIELILNEKGLGEDHDLPLCSNQFKFPELFNDLRKGDDEKNHLGGEEGDNDHSKSNAIGDEEDGGVYNKHHYRNFAERGGSSSAFFNNEIDRGRIRNDFFTRDGNNFMNKNNLQDSTDSNNPLNSMNRRSNHLLKNNKFSKFFNGGNASGMNISGGNHSGNQLYGGSKNQFEAGLGEGSNRNSFIRKTNFHADGNNPAFMGQDNAGNNNPMGGSGGHLGSNTAANKTLWREYDKGISSWRSSKTDNKTDENVKNDPKLRGPSRGFSKSFPDNMKMTSPSPQNSDDENENNNDVARNMNKSNYPNDRGPMHIKREDMFTNHPFGYKNLNMTNNMGQMSSSGAFINQFNSPSGGYAAGGATSSTGATSAAGASSATAYSYHLGVNSMGRHAQNKNDGVRSSATGAGDPTNKRSVENNTPGSLNHSSGQNKNFNFPSPTSAFYGNKAIGSSSGPKKGFSDLHTMMGTNATGSAAAFLAPSGSMASSNNVNTDDDWKMKKYKKIPASGNNPEQHQQLQPQQQPRMGEEKAKRGDDRNEFANLFMNKGNESSKLNMHGMGSVHEVNLYNYAGNSAGGASSLAGGVHPNVTYKVKGSEVGKSTNPDMLNNDLTDGRGNHSMDEMNRTGANDTSAAMINSMGRKIGRGGAGTAANNNFSASHEMVRGPPSHASGNVSGGNNQNSIGSTPFNINRGAKGNQKRETKNEKHVLEDDWSNIRRKSSFVDSKKATDDFMWHKMSEQFDKNNKISFDSLYLKTDQSVAVTLSRRRNYDHSSVGGANTGAKNERKDSAEGSNHTLGGNIGGNLSGHAFPALKAKKANDGSFPAVTPNSAALKSNEQQKGAAKLNTSAEDKPGDGSGNNKPTTEKSKKKKKKGDKDGAKGGERGGEKDGGKDKENVSKNGKQNGEQQGKQNDKDTHLAQGTEDQNRQMKAPGENVKMNPKDTSNDNIYNSFHEENNSALHESSYYKFSLNEKKYVHKNNNLNCNPNHNPNPNVNVNINTNKNKNLNEKKELIFNKLYHVDKINLQEEHRGMMMAAQKFDEHDLCRESSQQPYRVMGGPSSTHPRQQQQRTYEGLLPTHGTIIGKTDQRNLFETNNNSKPAYPFQEKESSSSSSLNERYFLANRYAKYDQFKNNKISEDRDSMMGSIPQESLLQKIKRKQISAGHSMNNASNPNDVRCANNVHSEDGADNTSNLNNSGANGSICPQQRNHKEHAGSHPGSHMNQKFNPTHLVNKRHDNLVDLASSPNCMDQSVNSSNISYLLSVMRNAEAVSAGAGTPAAAGGVNVMTPTPITTNRSGNALFTSAVKGARSSHPNLSQPHTTNQKYYSTPDINRCSEEGPMDREQLTRMEKQNILLKRIMSKIKMEENIYNKLSQSEKEELLNELALTNAKRVDAYGYAQEDTSPLLSMIGKDMYHSATGSSGVLEGTHQNLKNTTSSMELMNYMYGNSARMNVRNNKFNVATTNVAASYRHNGEDNGDDGNKDHCNLKNKINHMSKNEALSYTQEVEFAGRHLLCEGGKGRGALDEEEKKGHSDKIAAGHSVEITCDHSGETAGDQSASHAKASPPAQSDEKSSFMNVSRWLKYFSRGKGSDQVEGPHVSAKEKAMQMNEVHHIHDSNEGGCTDKGTPSGGVKGLEEVEEEEAEEEQEADEEEVEEEGQATTAYRYNTQGVMTPGGRAQQKCQNNSNADYTGYSSNHFHEQAEVEKKIFSGMKEEKKGQQYDRVDSSSPPCAVNENVSSGMATGRNLLGEFPRKGINSTGEDAHKNSENRSNVDITNNQYIHIISRINKIRGDVWQYKDPAGNVQGPFSSELMFYWWSLKYFPQNLPLRFNENMPWVSFNEMFPPGTFPFVFPLTSFPKNNYHMVKKDNDHSSAQQGGDLANSLEAFKTRSSLESQPLRNNRLNSAGLQRGDTNNYLYANGTASQMSSLNRLNHLNHMNHPNRLNHMNHLVNNQDNLSSKGYNIDVAKNQRGILTQEDGITATLTTATTSSMYNDKEYSHFRDGGKQKSDGPIPTRGERDIPRRAIHSTGSGSSPRTDKEVTEMEKYLLSGGDHRDDNVKTATQTYKAKGNMQSQNNYAGAHHSAGGVIPPISTAAAIGAQKFPANYKDGGNAVHNSAHHTRDHVSGFPANFPHHDTKLPNEEKGTNLPHEEADQDDDPFSGTIRWMPEKLTKFPKMFEFELSAEGEGGELQKGVQKEIQNEAGEKLPPGAAPSQLYNDSVALRDKNQQRAGDEEEEMSTKLRDNSGGLNDRQMNQYTVCPAPNAKTTAKSDNKQPSDKLNTHSKSNNVVVSDDTMLSLTEANSKRSVANHEGGPKAKAKMVPSTVGSGKQAKDGKVTARKPEEEEDTSEGYATMKKNKKGKNGKREKGEKPEKANKAEKTDKIDKADQVKKTEKKRNKTNGSGKEKEKNHHQMDETTQVDGQMGPETSAIAGHWEEAKKKRKGDDIDKAKADEGEKDVAKKSNNPKKKKKESGGQLVGKNGEAPLPQQSECEEQQHREKKAQKEGKKEDSSKVGTAMTPSTSNAVNPVSTASSSNPKGTEKKTEKMKWSITGERKIDKLVDIMKGEEKSVNMKIKIENSKKKMAASANGNNASCANGTVKKSGWDVSFSTSVKDSDNVNFPHLSTGGGSKQSKAKAGAKGNLTSKVSSLNKNTANSTLNGSGVSLVPFTMAFDNNNAKGVGAKGITDVSIKKQSEKKKWKSESGDLQPSEEDKKFPPLLNSAAGKVESTKKKTNNPPERELTDLKQLTSMCKLPLDDSLLNFLKNFKKADEIYAFLQHSVEDKKKLSQFAKEFIKINSKNDVNGQTAKKKK</sequence>
<feature type="compositionally biased region" description="Basic and acidic residues" evidence="1">
    <location>
        <begin position="2574"/>
        <end position="2592"/>
    </location>
</feature>
<organism evidence="3 4">
    <name type="scientific">Plasmodium inui San Antonio 1</name>
    <dbReference type="NCBI Taxonomy" id="1237626"/>
    <lineage>
        <taxon>Eukaryota</taxon>
        <taxon>Sar</taxon>
        <taxon>Alveolata</taxon>
        <taxon>Apicomplexa</taxon>
        <taxon>Aconoidasida</taxon>
        <taxon>Haemosporida</taxon>
        <taxon>Plasmodiidae</taxon>
        <taxon>Plasmodium</taxon>
        <taxon>Plasmodium (Plasmodium)</taxon>
    </lineage>
</organism>
<feature type="region of interest" description="Disordered" evidence="1">
    <location>
        <begin position="1244"/>
        <end position="1303"/>
    </location>
</feature>
<feature type="compositionally biased region" description="Basic and acidic residues" evidence="1">
    <location>
        <begin position="953"/>
        <end position="976"/>
    </location>
</feature>
<dbReference type="Pfam" id="PF02213">
    <property type="entry name" value="GYF"/>
    <property type="match status" value="1"/>
</dbReference>
<proteinExistence type="predicted"/>
<feature type="region of interest" description="Disordered" evidence="1">
    <location>
        <begin position="322"/>
        <end position="395"/>
    </location>
</feature>
<evidence type="ECO:0000313" key="3">
    <source>
        <dbReference type="EMBL" id="EUD66313.1"/>
    </source>
</evidence>
<feature type="region of interest" description="Disordered" evidence="1">
    <location>
        <begin position="2689"/>
        <end position="2725"/>
    </location>
</feature>
<reference evidence="3 4" key="1">
    <citation type="submission" date="2013-02" db="EMBL/GenBank/DDBJ databases">
        <title>The Genome Sequence of Plasmodium inui San Antonio 1.</title>
        <authorList>
            <consortium name="The Broad Institute Genome Sequencing Platform"/>
            <consortium name="The Broad Institute Genome Sequencing Center for Infectious Disease"/>
            <person name="Neafsey D."/>
            <person name="Cheeseman I."/>
            <person name="Volkman S."/>
            <person name="Adams J."/>
            <person name="Walker B."/>
            <person name="Young S.K."/>
            <person name="Zeng Q."/>
            <person name="Gargeya S."/>
            <person name="Fitzgerald M."/>
            <person name="Haas B."/>
            <person name="Abouelleil A."/>
            <person name="Alvarado L."/>
            <person name="Arachchi H.M."/>
            <person name="Berlin A.M."/>
            <person name="Chapman S.B."/>
            <person name="Dewar J."/>
            <person name="Goldberg J."/>
            <person name="Griggs A."/>
            <person name="Gujja S."/>
            <person name="Hansen M."/>
            <person name="Howarth C."/>
            <person name="Imamovic A."/>
            <person name="Larimer J."/>
            <person name="McCowan C."/>
            <person name="Murphy C."/>
            <person name="Neiman D."/>
            <person name="Pearson M."/>
            <person name="Priest M."/>
            <person name="Roberts A."/>
            <person name="Saif S."/>
            <person name="Shea T."/>
            <person name="Sisk P."/>
            <person name="Sykes S."/>
            <person name="Wortman J."/>
            <person name="Nusbaum C."/>
            <person name="Birren B."/>
        </authorList>
    </citation>
    <scope>NUCLEOTIDE SEQUENCE [LARGE SCALE GENOMIC DNA]</scope>
    <source>
        <strain evidence="3 4">San Antonio 1</strain>
    </source>
</reference>